<feature type="domain" description="Ketoreductase" evidence="3">
    <location>
        <begin position="8"/>
        <end position="184"/>
    </location>
</feature>
<dbReference type="PRINTS" id="PR00080">
    <property type="entry name" value="SDRFAMILY"/>
</dbReference>
<dbReference type="PRINTS" id="PR00081">
    <property type="entry name" value="GDHRDH"/>
</dbReference>
<accession>A0AAU7KHY4</accession>
<dbReference type="InterPro" id="IPR020904">
    <property type="entry name" value="Sc_DH/Rdtase_CS"/>
</dbReference>
<dbReference type="Gene3D" id="3.40.50.720">
    <property type="entry name" value="NAD(P)-binding Rossmann-like Domain"/>
    <property type="match status" value="1"/>
</dbReference>
<dbReference type="InterPro" id="IPR036291">
    <property type="entry name" value="NAD(P)-bd_dom_sf"/>
</dbReference>
<evidence type="ECO:0000256" key="2">
    <source>
        <dbReference type="ARBA" id="ARBA00023002"/>
    </source>
</evidence>
<dbReference type="PANTHER" id="PTHR42760:SF133">
    <property type="entry name" value="3-OXOACYL-[ACYL-CARRIER-PROTEIN] REDUCTASE"/>
    <property type="match status" value="1"/>
</dbReference>
<dbReference type="PANTHER" id="PTHR42760">
    <property type="entry name" value="SHORT-CHAIN DEHYDROGENASES/REDUCTASES FAMILY MEMBER"/>
    <property type="match status" value="1"/>
</dbReference>
<gene>
    <name evidence="4" type="ORF">NFG58_00865</name>
</gene>
<dbReference type="InterPro" id="IPR002347">
    <property type="entry name" value="SDR_fam"/>
</dbReference>
<dbReference type="PROSITE" id="PS00061">
    <property type="entry name" value="ADH_SHORT"/>
    <property type="match status" value="1"/>
</dbReference>
<organism evidence="4">
    <name type="scientific">Halomonas sp. RT37</name>
    <dbReference type="NCBI Taxonomy" id="2950872"/>
    <lineage>
        <taxon>Bacteria</taxon>
        <taxon>Pseudomonadati</taxon>
        <taxon>Pseudomonadota</taxon>
        <taxon>Gammaproteobacteria</taxon>
        <taxon>Oceanospirillales</taxon>
        <taxon>Halomonadaceae</taxon>
        <taxon>Halomonas</taxon>
    </lineage>
</organism>
<dbReference type="GO" id="GO:0016616">
    <property type="term" value="F:oxidoreductase activity, acting on the CH-OH group of donors, NAD or NADP as acceptor"/>
    <property type="evidence" value="ECO:0007669"/>
    <property type="project" value="UniProtKB-ARBA"/>
</dbReference>
<dbReference type="FunFam" id="3.40.50.720:FF:000173">
    <property type="entry name" value="3-oxoacyl-[acyl-carrier protein] reductase"/>
    <property type="match status" value="1"/>
</dbReference>
<evidence type="ECO:0000259" key="3">
    <source>
        <dbReference type="SMART" id="SM00822"/>
    </source>
</evidence>
<reference evidence="4" key="1">
    <citation type="submission" date="2022-06" db="EMBL/GenBank/DDBJ databases">
        <title>A novel DMS-producing enzyme.</title>
        <authorList>
            <person name="Zhang Y."/>
        </authorList>
    </citation>
    <scope>NUCLEOTIDE SEQUENCE</scope>
    <source>
        <strain evidence="4">RT37</strain>
    </source>
</reference>
<dbReference type="Pfam" id="PF13561">
    <property type="entry name" value="adh_short_C2"/>
    <property type="match status" value="1"/>
</dbReference>
<dbReference type="EMBL" id="CP098827">
    <property type="protein sequence ID" value="XBO71306.1"/>
    <property type="molecule type" value="Genomic_DNA"/>
</dbReference>
<dbReference type="InterPro" id="IPR057326">
    <property type="entry name" value="KR_dom"/>
</dbReference>
<dbReference type="SUPFAM" id="SSF51735">
    <property type="entry name" value="NAD(P)-binding Rossmann-fold domains"/>
    <property type="match status" value="1"/>
</dbReference>
<dbReference type="AlphaFoldDB" id="A0AAU7KHY4"/>
<keyword evidence="2" id="KW-0560">Oxidoreductase</keyword>
<comment type="similarity">
    <text evidence="1">Belongs to the short-chain dehydrogenases/reductases (SDR) family.</text>
</comment>
<dbReference type="RefSeq" id="WP_045993139.1">
    <property type="nucleotide sequence ID" value="NZ_CP098827.1"/>
</dbReference>
<protein>
    <submittedName>
        <fullName evidence="4">3-oxoacyl-ACP reductase FabG</fullName>
    </submittedName>
</protein>
<proteinExistence type="inferred from homology"/>
<evidence type="ECO:0000313" key="4">
    <source>
        <dbReference type="EMBL" id="XBO71306.1"/>
    </source>
</evidence>
<evidence type="ECO:0000256" key="1">
    <source>
        <dbReference type="ARBA" id="ARBA00006484"/>
    </source>
</evidence>
<sequence>MSQKLQGKVALVVGGASGIGRAIANLFHAEGATVAVADLNADACDQVARALRARVSTHRVDVSDEASVKAMVDEVISTHQVIDVLVNSAGILDETPFLEMTSETFDRMIGINLRGVFLVSRAVAPHMVERKAGRIINVASQLALKGGMGLSHYCAAKAGVLGLTKSMARELAPFNVLTNAIAPGPILTPMLEGLSPEWIADKEAELPLGRFGRAEEVAPSALMLAASPDGDLYLGQTLGPNSGDVM</sequence>
<name>A0AAU7KHY4_9GAMM</name>
<dbReference type="SMART" id="SM00822">
    <property type="entry name" value="PKS_KR"/>
    <property type="match status" value="1"/>
</dbReference>